<dbReference type="InterPro" id="IPR002052">
    <property type="entry name" value="DNA_methylase_N6_adenine_CS"/>
</dbReference>
<name>A0A2S0KPC6_9FIRM</name>
<dbReference type="CDD" id="cd02440">
    <property type="entry name" value="AdoMet_MTases"/>
    <property type="match status" value="1"/>
</dbReference>
<dbReference type="GO" id="GO:0003676">
    <property type="term" value="F:nucleic acid binding"/>
    <property type="evidence" value="ECO:0007669"/>
    <property type="project" value="InterPro"/>
</dbReference>
<dbReference type="InterPro" id="IPR029063">
    <property type="entry name" value="SAM-dependent_MTases_sf"/>
</dbReference>
<dbReference type="Gene3D" id="3.40.50.150">
    <property type="entry name" value="Vaccinia Virus protein VP39"/>
    <property type="match status" value="1"/>
</dbReference>
<dbReference type="PANTHER" id="PTHR47739">
    <property type="entry name" value="TRNA1(VAL) (ADENINE(37)-N6)-METHYLTRANSFERASE"/>
    <property type="match status" value="1"/>
</dbReference>
<dbReference type="Proteomes" id="UP000237947">
    <property type="component" value="Chromosome"/>
</dbReference>
<organism evidence="2 3">
    <name type="scientific">Fastidiosipila sanguinis</name>
    <dbReference type="NCBI Taxonomy" id="236753"/>
    <lineage>
        <taxon>Bacteria</taxon>
        <taxon>Bacillati</taxon>
        <taxon>Bacillota</taxon>
        <taxon>Clostridia</taxon>
        <taxon>Eubacteriales</taxon>
        <taxon>Oscillospiraceae</taxon>
        <taxon>Fastidiosipila</taxon>
    </lineage>
</organism>
<dbReference type="GO" id="GO:0032259">
    <property type="term" value="P:methylation"/>
    <property type="evidence" value="ECO:0007669"/>
    <property type="project" value="InterPro"/>
</dbReference>
<feature type="domain" description="Methyltransferase small" evidence="1">
    <location>
        <begin position="71"/>
        <end position="164"/>
    </location>
</feature>
<evidence type="ECO:0000313" key="3">
    <source>
        <dbReference type="Proteomes" id="UP000237947"/>
    </source>
</evidence>
<evidence type="ECO:0000259" key="1">
    <source>
        <dbReference type="Pfam" id="PF05175"/>
    </source>
</evidence>
<dbReference type="GO" id="GO:0008757">
    <property type="term" value="F:S-adenosylmethionine-dependent methyltransferase activity"/>
    <property type="evidence" value="ECO:0007669"/>
    <property type="project" value="UniProtKB-ARBA"/>
</dbReference>
<dbReference type="KEGG" id="fsa:C5Q98_06570"/>
<accession>A0A2S0KPC6</accession>
<protein>
    <recommendedName>
        <fullName evidence="1">Methyltransferase small domain-containing protein</fullName>
    </recommendedName>
</protein>
<proteinExistence type="predicted"/>
<dbReference type="InterPro" id="IPR050210">
    <property type="entry name" value="tRNA_Adenine-N(6)_MTase"/>
</dbReference>
<dbReference type="RefSeq" id="WP_106012839.1">
    <property type="nucleotide sequence ID" value="NZ_CP027226.1"/>
</dbReference>
<keyword evidence="3" id="KW-1185">Reference proteome</keyword>
<dbReference type="GO" id="GO:0008170">
    <property type="term" value="F:N-methyltransferase activity"/>
    <property type="evidence" value="ECO:0007669"/>
    <property type="project" value="UniProtKB-ARBA"/>
</dbReference>
<dbReference type="PROSITE" id="PS00092">
    <property type="entry name" value="N6_MTASE"/>
    <property type="match status" value="1"/>
</dbReference>
<sequence length="285" mass="32575">MTPDRREQVPEYMKKIKDYPGLRLENLERAGLLYFQLEDSFRYGNEQIFLVNFAKSLINKAEMKSLENGKSQLNILDPGAGAGILTVLSSAHFPNSQGVAIELMERPYELLKANLKMNNLDKRFQAVRADIQALANSDSTELADLHYQEQFDLAICNPPYFKQNSGPSRDLSITSELEVSAARDEIFLTLDDYMKFVSKSLKYSGKMALLHRPERLVETINIASKYQLYPYYLRAVLPKHDAKVKVFLLALSKGKKRSFEWGKDLVIYNKAGEYTDEVAAYYSEV</sequence>
<dbReference type="Pfam" id="PF05175">
    <property type="entry name" value="MTS"/>
    <property type="match status" value="1"/>
</dbReference>
<dbReference type="SUPFAM" id="SSF53335">
    <property type="entry name" value="S-adenosyl-L-methionine-dependent methyltransferases"/>
    <property type="match status" value="1"/>
</dbReference>
<reference evidence="3" key="1">
    <citation type="submission" date="2018-02" db="EMBL/GenBank/DDBJ databases">
        <authorList>
            <person name="Holder M.E."/>
            <person name="Ajami N.J."/>
            <person name="Petrosino J.F."/>
        </authorList>
    </citation>
    <scope>NUCLEOTIDE SEQUENCE [LARGE SCALE GENOMIC DNA]</scope>
    <source>
        <strain evidence="3">CCUG 47711</strain>
    </source>
</reference>
<dbReference type="AlphaFoldDB" id="A0A2S0KPC6"/>
<dbReference type="OrthoDB" id="9777257at2"/>
<dbReference type="EMBL" id="CP027226">
    <property type="protein sequence ID" value="AVM42891.1"/>
    <property type="molecule type" value="Genomic_DNA"/>
</dbReference>
<evidence type="ECO:0000313" key="2">
    <source>
        <dbReference type="EMBL" id="AVM42891.1"/>
    </source>
</evidence>
<dbReference type="PANTHER" id="PTHR47739:SF1">
    <property type="entry name" value="TRNA1(VAL) (ADENINE(37)-N6)-METHYLTRANSFERASE"/>
    <property type="match status" value="1"/>
</dbReference>
<gene>
    <name evidence="2" type="ORF">C5Q98_06570</name>
</gene>
<dbReference type="InterPro" id="IPR007848">
    <property type="entry name" value="Small_mtfrase_dom"/>
</dbReference>